<dbReference type="AlphaFoldDB" id="A0A645DG47"/>
<comment type="caution">
    <text evidence="1">The sequence shown here is derived from an EMBL/GenBank/DDBJ whole genome shotgun (WGS) entry which is preliminary data.</text>
</comment>
<gene>
    <name evidence="1" type="ORF">SDC9_134651</name>
</gene>
<organism evidence="1">
    <name type="scientific">bioreactor metagenome</name>
    <dbReference type="NCBI Taxonomy" id="1076179"/>
    <lineage>
        <taxon>unclassified sequences</taxon>
        <taxon>metagenomes</taxon>
        <taxon>ecological metagenomes</taxon>
    </lineage>
</organism>
<sequence>MFAGKRVGVVAIGQQHHFDVHTLFEQHIDTADGSLDARHITVIQYRNVVGETMNETNLSRRKRSSRRRNHVFNARLVHGNHVGVTFHQETTILFNNGLFGKVDTVEFGAFVVYFRFGRVNVLRHFVVLFQNTTTKGHHFPRKGMYGKHYTTPETIGKVTIVAFEG</sequence>
<protein>
    <submittedName>
        <fullName evidence="1">Uncharacterized protein</fullName>
    </submittedName>
</protein>
<proteinExistence type="predicted"/>
<dbReference type="EMBL" id="VSSQ01035351">
    <property type="protein sequence ID" value="MPM87552.1"/>
    <property type="molecule type" value="Genomic_DNA"/>
</dbReference>
<name>A0A645DG47_9ZZZZ</name>
<evidence type="ECO:0000313" key="1">
    <source>
        <dbReference type="EMBL" id="MPM87552.1"/>
    </source>
</evidence>
<accession>A0A645DG47</accession>
<reference evidence="1" key="1">
    <citation type="submission" date="2019-08" db="EMBL/GenBank/DDBJ databases">
        <authorList>
            <person name="Kucharzyk K."/>
            <person name="Murdoch R.W."/>
            <person name="Higgins S."/>
            <person name="Loffler F."/>
        </authorList>
    </citation>
    <scope>NUCLEOTIDE SEQUENCE</scope>
</reference>